<evidence type="ECO:0000256" key="2">
    <source>
        <dbReference type="ARBA" id="ARBA00022692"/>
    </source>
</evidence>
<dbReference type="InterPro" id="IPR036640">
    <property type="entry name" value="ABC1_TM_sf"/>
</dbReference>
<evidence type="ECO:0000256" key="7">
    <source>
        <dbReference type="SAM" id="Phobius"/>
    </source>
</evidence>
<keyword evidence="11" id="KW-1185">Reference proteome</keyword>
<proteinExistence type="predicted"/>
<feature type="transmembrane region" description="Helical" evidence="7">
    <location>
        <begin position="72"/>
        <end position="95"/>
    </location>
</feature>
<evidence type="ECO:0000256" key="5">
    <source>
        <dbReference type="ARBA" id="ARBA00022989"/>
    </source>
</evidence>
<comment type="caution">
    <text evidence="10">The sequence shown here is derived from an EMBL/GenBank/DDBJ whole genome shotgun (WGS) entry which is preliminary data.</text>
</comment>
<dbReference type="InterPro" id="IPR003593">
    <property type="entry name" value="AAA+_ATPase"/>
</dbReference>
<feature type="domain" description="ABC transmembrane type-1" evidence="9">
    <location>
        <begin position="26"/>
        <end position="324"/>
    </location>
</feature>
<protein>
    <submittedName>
        <fullName evidence="10">ABC transporter ATP-binding protein</fullName>
    </submittedName>
</protein>
<dbReference type="InterPro" id="IPR003439">
    <property type="entry name" value="ABC_transporter-like_ATP-bd"/>
</dbReference>
<evidence type="ECO:0000259" key="8">
    <source>
        <dbReference type="PROSITE" id="PS50893"/>
    </source>
</evidence>
<gene>
    <name evidence="10" type="ORF">ACFSYJ_23260</name>
</gene>
<evidence type="ECO:0000256" key="1">
    <source>
        <dbReference type="ARBA" id="ARBA00004651"/>
    </source>
</evidence>
<accession>A0ABW5GL35</accession>
<dbReference type="CDD" id="cd18564">
    <property type="entry name" value="ABC_6TM_exporter_like"/>
    <property type="match status" value="1"/>
</dbReference>
<keyword evidence="6 7" id="KW-0472">Membrane</keyword>
<evidence type="ECO:0000256" key="4">
    <source>
        <dbReference type="ARBA" id="ARBA00022840"/>
    </source>
</evidence>
<reference evidence="11" key="1">
    <citation type="journal article" date="2019" name="Int. J. Syst. Evol. Microbiol.">
        <title>The Global Catalogue of Microorganisms (GCM) 10K type strain sequencing project: providing services to taxonomists for standard genome sequencing and annotation.</title>
        <authorList>
            <consortium name="The Broad Institute Genomics Platform"/>
            <consortium name="The Broad Institute Genome Sequencing Center for Infectious Disease"/>
            <person name="Wu L."/>
            <person name="Ma J."/>
        </authorList>
    </citation>
    <scope>NUCLEOTIDE SEQUENCE [LARGE SCALE GENOMIC DNA]</scope>
    <source>
        <strain evidence="11">CGMCC 4.7643</strain>
    </source>
</reference>
<dbReference type="PROSITE" id="PS50929">
    <property type="entry name" value="ABC_TM1F"/>
    <property type="match status" value="1"/>
</dbReference>
<evidence type="ECO:0000259" key="9">
    <source>
        <dbReference type="PROSITE" id="PS50929"/>
    </source>
</evidence>
<dbReference type="InterPro" id="IPR039421">
    <property type="entry name" value="Type_1_exporter"/>
</dbReference>
<dbReference type="SUPFAM" id="SSF52540">
    <property type="entry name" value="P-loop containing nucleoside triphosphate hydrolases"/>
    <property type="match status" value="1"/>
</dbReference>
<name>A0ABW5GL35_9PSEU</name>
<keyword evidence="4 10" id="KW-0067">ATP-binding</keyword>
<keyword evidence="2 7" id="KW-0812">Transmembrane</keyword>
<dbReference type="InterPro" id="IPR017871">
    <property type="entry name" value="ABC_transporter-like_CS"/>
</dbReference>
<keyword evidence="5 7" id="KW-1133">Transmembrane helix</keyword>
<dbReference type="EMBL" id="JBHUKU010000014">
    <property type="protein sequence ID" value="MFD2461543.1"/>
    <property type="molecule type" value="Genomic_DNA"/>
</dbReference>
<feature type="transmembrane region" description="Helical" evidence="7">
    <location>
        <begin position="268"/>
        <end position="289"/>
    </location>
</feature>
<dbReference type="RefSeq" id="WP_345389964.1">
    <property type="nucleotide sequence ID" value="NZ_BAABHG010000004.1"/>
</dbReference>
<evidence type="ECO:0000256" key="3">
    <source>
        <dbReference type="ARBA" id="ARBA00022741"/>
    </source>
</evidence>
<dbReference type="PANTHER" id="PTHR24221">
    <property type="entry name" value="ATP-BINDING CASSETTE SUB-FAMILY B"/>
    <property type="match status" value="1"/>
</dbReference>
<evidence type="ECO:0000313" key="10">
    <source>
        <dbReference type="EMBL" id="MFD2461543.1"/>
    </source>
</evidence>
<feature type="domain" description="ABC transporter" evidence="8">
    <location>
        <begin position="361"/>
        <end position="582"/>
    </location>
</feature>
<dbReference type="SMART" id="SM00382">
    <property type="entry name" value="AAA"/>
    <property type="match status" value="1"/>
</dbReference>
<dbReference type="PROSITE" id="PS50893">
    <property type="entry name" value="ABC_TRANSPORTER_2"/>
    <property type="match status" value="1"/>
</dbReference>
<dbReference type="GO" id="GO:0005524">
    <property type="term" value="F:ATP binding"/>
    <property type="evidence" value="ECO:0007669"/>
    <property type="project" value="UniProtKB-KW"/>
</dbReference>
<comment type="subcellular location">
    <subcellularLocation>
        <location evidence="1">Cell membrane</location>
        <topology evidence="1">Multi-pass membrane protein</topology>
    </subcellularLocation>
</comment>
<evidence type="ECO:0000313" key="11">
    <source>
        <dbReference type="Proteomes" id="UP001597419"/>
    </source>
</evidence>
<dbReference type="Pfam" id="PF00005">
    <property type="entry name" value="ABC_tran"/>
    <property type="match status" value="1"/>
</dbReference>
<dbReference type="Gene3D" id="3.40.50.300">
    <property type="entry name" value="P-loop containing nucleotide triphosphate hydrolases"/>
    <property type="match status" value="1"/>
</dbReference>
<sequence>MRAPWPRGPVSRLFGRFGNRHRGMLVAGFALRLGEMAADLATPWPVAAVIDRVLGGSRSHNPLAPLLDAFGTGTTAMLTTAAGAVVLVALVSAGFDYAGDRVLNAVGERMSSSIRCETFAHLQRLPMSYHDRQAVGESTSRVITDCDRIKESLVVLFSMLCPGVLAAGSYAVALLLLDWRFGLIGLGCIPVVYLTGARNHRRGHRAARGQREAEGRLAAVVTEVLHGIGTVHTFGRHELHDEHFATRSVGVLREGLVAADIQARRVPLLESATAVCVAALLWVGGMGVLSGQWSIGQLVVAMSYLAGMVTPLRSLSKVSMVFAQGHASAERIIAILDEPTVTHRPAPRRGPRPPRRAEGRVDFVGVSMEHGDRVALRRLDLSIGAGERIALTGPNGVGKSTALALVSGLYLPTGGVVRIDGRATGDLPPQWLHRQVTAVLQDTFLFAGTLADNIRYSRPDAALADVVRAARAARVADFADDLPAGLRTRVGDRGVGLSGGQRQRVGIARALLADAPIVLLDEPTSGLDRDAEELVVAALARLVAGRTVVMTTHRPSLLTMATRVVGLTAVGDRTRVAAMGPPG</sequence>
<dbReference type="InterPro" id="IPR027417">
    <property type="entry name" value="P-loop_NTPase"/>
</dbReference>
<dbReference type="InterPro" id="IPR011527">
    <property type="entry name" value="ABC1_TM_dom"/>
</dbReference>
<dbReference type="PANTHER" id="PTHR24221:SF654">
    <property type="entry name" value="ATP-BINDING CASSETTE SUB-FAMILY B MEMBER 6"/>
    <property type="match status" value="1"/>
</dbReference>
<dbReference type="Proteomes" id="UP001597419">
    <property type="component" value="Unassembled WGS sequence"/>
</dbReference>
<dbReference type="Gene3D" id="1.20.1560.10">
    <property type="entry name" value="ABC transporter type 1, transmembrane domain"/>
    <property type="match status" value="1"/>
</dbReference>
<dbReference type="SUPFAM" id="SSF90123">
    <property type="entry name" value="ABC transporter transmembrane region"/>
    <property type="match status" value="1"/>
</dbReference>
<feature type="transmembrane region" description="Helical" evidence="7">
    <location>
        <begin position="179"/>
        <end position="196"/>
    </location>
</feature>
<dbReference type="PROSITE" id="PS00211">
    <property type="entry name" value="ABC_TRANSPORTER_1"/>
    <property type="match status" value="1"/>
</dbReference>
<evidence type="ECO:0000256" key="6">
    <source>
        <dbReference type="ARBA" id="ARBA00023136"/>
    </source>
</evidence>
<organism evidence="10 11">
    <name type="scientific">Amycolatopsis samaneae</name>
    <dbReference type="NCBI Taxonomy" id="664691"/>
    <lineage>
        <taxon>Bacteria</taxon>
        <taxon>Bacillati</taxon>
        <taxon>Actinomycetota</taxon>
        <taxon>Actinomycetes</taxon>
        <taxon>Pseudonocardiales</taxon>
        <taxon>Pseudonocardiaceae</taxon>
        <taxon>Amycolatopsis</taxon>
    </lineage>
</organism>
<feature type="transmembrane region" description="Helical" evidence="7">
    <location>
        <begin position="153"/>
        <end position="173"/>
    </location>
</feature>
<dbReference type="Pfam" id="PF00664">
    <property type="entry name" value="ABC_membrane"/>
    <property type="match status" value="1"/>
</dbReference>
<keyword evidence="3" id="KW-0547">Nucleotide-binding</keyword>